<comment type="caution">
    <text evidence="9">The sequence shown here is derived from an EMBL/GenBank/DDBJ whole genome shotgun (WGS) entry which is preliminary data.</text>
</comment>
<evidence type="ECO:0000256" key="4">
    <source>
        <dbReference type="ARBA" id="ARBA00022989"/>
    </source>
</evidence>
<keyword evidence="2" id="KW-1003">Cell membrane</keyword>
<keyword evidence="4 6" id="KW-1133">Transmembrane helix</keyword>
<feature type="transmembrane region" description="Helical" evidence="6">
    <location>
        <begin position="60"/>
        <end position="77"/>
    </location>
</feature>
<protein>
    <submittedName>
        <fullName evidence="9">Competence protein</fullName>
    </submittedName>
</protein>
<feature type="transmembrane region" description="Helical" evidence="6">
    <location>
        <begin position="412"/>
        <end position="434"/>
    </location>
</feature>
<keyword evidence="3 6" id="KW-0812">Transmembrane</keyword>
<feature type="transmembrane region" description="Helical" evidence="6">
    <location>
        <begin position="516"/>
        <end position="546"/>
    </location>
</feature>
<accession>A0A2T7GBJ6</accession>
<evidence type="ECO:0000256" key="5">
    <source>
        <dbReference type="ARBA" id="ARBA00023136"/>
    </source>
</evidence>
<dbReference type="Pfam" id="PF13567">
    <property type="entry name" value="DUF4131"/>
    <property type="match status" value="1"/>
</dbReference>
<evidence type="ECO:0000259" key="8">
    <source>
        <dbReference type="Pfam" id="PF13567"/>
    </source>
</evidence>
<dbReference type="InterPro" id="IPR004477">
    <property type="entry name" value="ComEC_N"/>
</dbReference>
<feature type="transmembrane region" description="Helical" evidence="6">
    <location>
        <begin position="312"/>
        <end position="330"/>
    </location>
</feature>
<evidence type="ECO:0000256" key="1">
    <source>
        <dbReference type="ARBA" id="ARBA00004651"/>
    </source>
</evidence>
<dbReference type="InterPro" id="IPR025405">
    <property type="entry name" value="DUF4131"/>
</dbReference>
<evidence type="ECO:0000256" key="3">
    <source>
        <dbReference type="ARBA" id="ARBA00022692"/>
    </source>
</evidence>
<evidence type="ECO:0000259" key="7">
    <source>
        <dbReference type="Pfam" id="PF03772"/>
    </source>
</evidence>
<feature type="transmembrane region" description="Helical" evidence="6">
    <location>
        <begin position="277"/>
        <end position="300"/>
    </location>
</feature>
<organism evidence="9 10">
    <name type="scientific">Pelagivirga sediminicola</name>
    <dbReference type="NCBI Taxonomy" id="2170575"/>
    <lineage>
        <taxon>Bacteria</taxon>
        <taxon>Pseudomonadati</taxon>
        <taxon>Pseudomonadota</taxon>
        <taxon>Alphaproteobacteria</taxon>
        <taxon>Rhodobacterales</taxon>
        <taxon>Paracoccaceae</taxon>
        <taxon>Pelagivirga</taxon>
    </lineage>
</organism>
<dbReference type="PANTHER" id="PTHR30619:SF1">
    <property type="entry name" value="RECOMBINATION PROTEIN 2"/>
    <property type="match status" value="1"/>
</dbReference>
<evidence type="ECO:0000313" key="10">
    <source>
        <dbReference type="Proteomes" id="UP000244446"/>
    </source>
</evidence>
<dbReference type="EMBL" id="QCYH01000001">
    <property type="protein sequence ID" value="PVA11783.1"/>
    <property type="molecule type" value="Genomic_DNA"/>
</dbReference>
<comment type="subcellular location">
    <subcellularLocation>
        <location evidence="1">Cell membrane</location>
        <topology evidence="1">Multi-pass membrane protein</topology>
    </subcellularLocation>
</comment>
<feature type="domain" description="ComEC/Rec2-related protein" evidence="7">
    <location>
        <begin position="254"/>
        <end position="529"/>
    </location>
</feature>
<feature type="domain" description="DUF4131" evidence="8">
    <location>
        <begin position="59"/>
        <end position="212"/>
    </location>
</feature>
<dbReference type="AlphaFoldDB" id="A0A2T7GBJ6"/>
<feature type="transmembrane region" description="Helical" evidence="6">
    <location>
        <begin position="36"/>
        <end position="53"/>
    </location>
</feature>
<dbReference type="NCBIfam" id="TIGR00360">
    <property type="entry name" value="ComEC_N-term"/>
    <property type="match status" value="1"/>
</dbReference>
<proteinExistence type="predicted"/>
<evidence type="ECO:0000256" key="2">
    <source>
        <dbReference type="ARBA" id="ARBA00022475"/>
    </source>
</evidence>
<gene>
    <name evidence="9" type="ORF">DC366_02205</name>
</gene>
<dbReference type="GO" id="GO:0005886">
    <property type="term" value="C:plasma membrane"/>
    <property type="evidence" value="ECO:0007669"/>
    <property type="project" value="UniProtKB-SubCell"/>
</dbReference>
<evidence type="ECO:0000313" key="9">
    <source>
        <dbReference type="EMBL" id="PVA11783.1"/>
    </source>
</evidence>
<keyword evidence="10" id="KW-1185">Reference proteome</keyword>
<dbReference type="Pfam" id="PF03772">
    <property type="entry name" value="Competence"/>
    <property type="match status" value="1"/>
</dbReference>
<dbReference type="PANTHER" id="PTHR30619">
    <property type="entry name" value="DNA INTERNALIZATION/COMPETENCE PROTEIN COMEC/REC2"/>
    <property type="match status" value="1"/>
</dbReference>
<feature type="transmembrane region" description="Helical" evidence="6">
    <location>
        <begin position="83"/>
        <end position="103"/>
    </location>
</feature>
<feature type="transmembrane region" description="Helical" evidence="6">
    <location>
        <begin position="477"/>
        <end position="496"/>
    </location>
</feature>
<dbReference type="InterPro" id="IPR052159">
    <property type="entry name" value="Competence_DNA_uptake"/>
</dbReference>
<sequence>MWGLGWRLSSGPPKGKQVAAVWGYLARALLLQRGHLFGWAPVCLGTGIGIYFLLKIELPLLAYGGLALLILACLGLARLLGQAAAPLAIGAALILSGVILAGARAHSVGGPVLTWRYYGPIEGRVVGIDRSASDAVRVTLDQVRLRDVSPQRTPDRVRLSLHSKLAGAEPLPGLTLGATGHLSPPSGPVEPGGFDFQRHAWFQRLGAVGYTRVPLVALAPADGAQPMFAIRMALSAHVQAKLPGETGAFAAAIMTGDRSGMGQETLQALRVSNLAHLLAISGLHMGLLTAFVFATLRYAIALVPWLALRAPAKPLAAALALAVAVFYLGLSGGSIATERAFIMVAVMLVAVMLGRRALSLRAVALAALIVLCLRPEALLGPGFQMSFSATTALIAVFGWIQKVDLPKAPRWLRPAAAVFISSLVAGLATAPFAAAHFNQIAHYGLIANLASVPLMGALVMPAAVLSVCLLPFGLEGIGLWVMGLGLDWILGVARWISALDGARGMVVSPDAWTLPLLSLGTLTLILWQGRARIVGVVPMLIAALLWSQARRPDVLISDTGGLVGVMTPAGRALSTPRGDGFIAQNWLENDGDVAAQEIAAERWTIGGTGPGDTIITAARGKRGAAAITGCGAMEWLVLNIDPPDSLSIDPGCVVLDPERLRHTGAIAVYAQGPDAAPRIVTTRQSRGARLWTAR</sequence>
<feature type="transmembrane region" description="Helical" evidence="6">
    <location>
        <begin position="342"/>
        <end position="371"/>
    </location>
</feature>
<keyword evidence="5 6" id="KW-0472">Membrane</keyword>
<dbReference type="OrthoDB" id="9790149at2"/>
<dbReference type="Proteomes" id="UP000244446">
    <property type="component" value="Unassembled WGS sequence"/>
</dbReference>
<feature type="transmembrane region" description="Helical" evidence="6">
    <location>
        <begin position="440"/>
        <end position="470"/>
    </location>
</feature>
<name>A0A2T7GBJ6_9RHOB</name>
<reference evidence="9 10" key="1">
    <citation type="submission" date="2018-04" db="EMBL/GenBank/DDBJ databases">
        <title>Pelagivirga bohaiensis gen. nov., sp. nov., a bacterium isolated from the Bohai Sea.</title>
        <authorList>
            <person name="Ji X."/>
        </authorList>
    </citation>
    <scope>NUCLEOTIDE SEQUENCE [LARGE SCALE GENOMIC DNA]</scope>
    <source>
        <strain evidence="9 10">BH-SD19</strain>
    </source>
</reference>
<evidence type="ECO:0000256" key="6">
    <source>
        <dbReference type="SAM" id="Phobius"/>
    </source>
</evidence>